<evidence type="ECO:0000256" key="5">
    <source>
        <dbReference type="ARBA" id="ARBA00022989"/>
    </source>
</evidence>
<feature type="transmembrane region" description="Helical" evidence="7">
    <location>
        <begin position="108"/>
        <end position="127"/>
    </location>
</feature>
<gene>
    <name evidence="8" type="ORF">DCP75_06900</name>
</gene>
<accession>A0A3C1KM62</accession>
<feature type="transmembrane region" description="Helical" evidence="7">
    <location>
        <begin position="139"/>
        <end position="169"/>
    </location>
</feature>
<comment type="caution">
    <text evidence="8">The sequence shown here is derived from an EMBL/GenBank/DDBJ whole genome shotgun (WGS) entry which is preliminary data.</text>
</comment>
<name>A0A3C1KM62_9GAMM</name>
<dbReference type="InterPro" id="IPR002751">
    <property type="entry name" value="CbiM/NikMN"/>
</dbReference>
<feature type="transmembrane region" description="Helical" evidence="7">
    <location>
        <begin position="12"/>
        <end position="33"/>
    </location>
</feature>
<feature type="transmembrane region" description="Helical" evidence="7">
    <location>
        <begin position="70"/>
        <end position="96"/>
    </location>
</feature>
<organism evidence="8 9">
    <name type="scientific">Haliea salexigens</name>
    <dbReference type="NCBI Taxonomy" id="287487"/>
    <lineage>
        <taxon>Bacteria</taxon>
        <taxon>Pseudomonadati</taxon>
        <taxon>Pseudomonadota</taxon>
        <taxon>Gammaproteobacteria</taxon>
        <taxon>Cellvibrionales</taxon>
        <taxon>Halieaceae</taxon>
        <taxon>Haliea</taxon>
    </lineage>
</organism>
<dbReference type="GO" id="GO:0005886">
    <property type="term" value="C:plasma membrane"/>
    <property type="evidence" value="ECO:0007669"/>
    <property type="project" value="UniProtKB-SubCell"/>
</dbReference>
<reference evidence="8 9" key="1">
    <citation type="journal article" date="2018" name="Nat. Biotechnol.">
        <title>A standardized bacterial taxonomy based on genome phylogeny substantially revises the tree of life.</title>
        <authorList>
            <person name="Parks D.H."/>
            <person name="Chuvochina M."/>
            <person name="Waite D.W."/>
            <person name="Rinke C."/>
            <person name="Skarshewski A."/>
            <person name="Chaumeil P.A."/>
            <person name="Hugenholtz P."/>
        </authorList>
    </citation>
    <scope>NUCLEOTIDE SEQUENCE [LARGE SCALE GENOMIC DNA]</scope>
    <source>
        <strain evidence="8">UBA9158</strain>
    </source>
</reference>
<evidence type="ECO:0000256" key="7">
    <source>
        <dbReference type="SAM" id="Phobius"/>
    </source>
</evidence>
<feature type="transmembrane region" description="Helical" evidence="7">
    <location>
        <begin position="45"/>
        <end position="64"/>
    </location>
</feature>
<evidence type="ECO:0000313" key="9">
    <source>
        <dbReference type="Proteomes" id="UP000259273"/>
    </source>
</evidence>
<keyword evidence="3" id="KW-1003">Cell membrane</keyword>
<dbReference type="Gene3D" id="1.10.1760.20">
    <property type="match status" value="1"/>
</dbReference>
<evidence type="ECO:0000256" key="1">
    <source>
        <dbReference type="ARBA" id="ARBA00004651"/>
    </source>
</evidence>
<keyword evidence="6 7" id="KW-0472">Membrane</keyword>
<evidence type="ECO:0000256" key="2">
    <source>
        <dbReference type="ARBA" id="ARBA00022448"/>
    </source>
</evidence>
<evidence type="ECO:0000256" key="6">
    <source>
        <dbReference type="ARBA" id="ARBA00023136"/>
    </source>
</evidence>
<evidence type="ECO:0000256" key="4">
    <source>
        <dbReference type="ARBA" id="ARBA00022692"/>
    </source>
</evidence>
<keyword evidence="2" id="KW-0813">Transport</keyword>
<protein>
    <recommendedName>
        <fullName evidence="10">Energy-coupling factor ABC transporter permease</fullName>
    </recommendedName>
</protein>
<dbReference type="GO" id="GO:0000041">
    <property type="term" value="P:transition metal ion transport"/>
    <property type="evidence" value="ECO:0007669"/>
    <property type="project" value="InterPro"/>
</dbReference>
<comment type="subcellular location">
    <subcellularLocation>
        <location evidence="1">Cell membrane</location>
        <topology evidence="1">Multi-pass membrane protein</topology>
    </subcellularLocation>
</comment>
<dbReference type="Pfam" id="PF01891">
    <property type="entry name" value="CbiM"/>
    <property type="match status" value="1"/>
</dbReference>
<evidence type="ECO:0008006" key="10">
    <source>
        <dbReference type="Google" id="ProtNLM"/>
    </source>
</evidence>
<dbReference type="AlphaFoldDB" id="A0A3C1KM62"/>
<proteinExistence type="predicted"/>
<keyword evidence="4 7" id="KW-0812">Transmembrane</keyword>
<dbReference type="EMBL" id="DMND01000097">
    <property type="protein sequence ID" value="HAN27434.1"/>
    <property type="molecule type" value="Genomic_DNA"/>
</dbReference>
<dbReference type="STRING" id="1121937.GCA_000423125_01360"/>
<dbReference type="Proteomes" id="UP000259273">
    <property type="component" value="Unassembled WGS sequence"/>
</dbReference>
<sequence>MTLSAHLIPAYLSLPLAVLMALTCAACLWSANWRAIRRVPSRGHLLFGGAFACLALWLISFTVIEGVRVHFLGVTALTLVVGWRFAILAGSAAVLAHTLAIGQPLASVPVAWLLTVAVPATVSRWLVYQLRATRAQNLFIYMLGAGFGGGALSSLAVTVTAVGLLWLGGQAQLVTLALQNWPAALLVLFPEGFINGMIITAFTVYYPDLLKTFDDQHYLSG</sequence>
<evidence type="ECO:0000313" key="8">
    <source>
        <dbReference type="EMBL" id="HAN27434.1"/>
    </source>
</evidence>
<feature type="transmembrane region" description="Helical" evidence="7">
    <location>
        <begin position="181"/>
        <end position="206"/>
    </location>
</feature>
<evidence type="ECO:0000256" key="3">
    <source>
        <dbReference type="ARBA" id="ARBA00022475"/>
    </source>
</evidence>
<keyword evidence="5 7" id="KW-1133">Transmembrane helix</keyword>